<evidence type="ECO:0000256" key="1">
    <source>
        <dbReference type="ARBA" id="ARBA00023004"/>
    </source>
</evidence>
<dbReference type="Pfam" id="PF04023">
    <property type="entry name" value="FeoA"/>
    <property type="match status" value="1"/>
</dbReference>
<dbReference type="SUPFAM" id="SSF50037">
    <property type="entry name" value="C-terminal domain of transcriptional repressors"/>
    <property type="match status" value="1"/>
</dbReference>
<dbReference type="AlphaFoldDB" id="A0A1V5MH02"/>
<reference evidence="3" key="1">
    <citation type="submission" date="2017-02" db="EMBL/GenBank/DDBJ databases">
        <title>Delving into the versatile metabolic prowess of the omnipresent phylum Bacteroidetes.</title>
        <authorList>
            <person name="Nobu M.K."/>
            <person name="Mei R."/>
            <person name="Narihiro T."/>
            <person name="Kuroda K."/>
            <person name="Liu W.-T."/>
        </authorList>
    </citation>
    <scope>NUCLEOTIDE SEQUENCE</scope>
    <source>
        <strain evidence="3">ADurb.Bin417</strain>
    </source>
</reference>
<gene>
    <name evidence="3" type="ORF">BWY73_00780</name>
</gene>
<dbReference type="SMART" id="SM00899">
    <property type="entry name" value="FeoA"/>
    <property type="match status" value="1"/>
</dbReference>
<dbReference type="Proteomes" id="UP000485484">
    <property type="component" value="Unassembled WGS sequence"/>
</dbReference>
<dbReference type="Gene3D" id="2.30.30.90">
    <property type="match status" value="1"/>
</dbReference>
<dbReference type="GO" id="GO:0046914">
    <property type="term" value="F:transition metal ion binding"/>
    <property type="evidence" value="ECO:0007669"/>
    <property type="project" value="InterPro"/>
</dbReference>
<keyword evidence="1" id="KW-0408">Iron</keyword>
<comment type="caution">
    <text evidence="3">The sequence shown here is derived from an EMBL/GenBank/DDBJ whole genome shotgun (WGS) entry which is preliminary data.</text>
</comment>
<evidence type="ECO:0000313" key="3">
    <source>
        <dbReference type="EMBL" id="OPZ92489.1"/>
    </source>
</evidence>
<feature type="domain" description="Ferrous iron transporter FeoA-like" evidence="2">
    <location>
        <begin position="81"/>
        <end position="151"/>
    </location>
</feature>
<proteinExistence type="predicted"/>
<protein>
    <submittedName>
        <fullName evidence="3">FeoA domain protein</fullName>
    </submittedName>
</protein>
<dbReference type="InterPro" id="IPR007167">
    <property type="entry name" value="Fe-transptr_FeoA-like"/>
</dbReference>
<evidence type="ECO:0000259" key="2">
    <source>
        <dbReference type="SMART" id="SM00899"/>
    </source>
</evidence>
<sequence length="155" mass="16870">MKCSFCGLEFDPKSAPSPCQRCPVSRWCGRRRCPGCGMEIAETGSETGTGARRRRFGKGWCWGGPAASRIQTTKPAGAGEAVLTELERNRPAEVSSLRVHDRSRLEKLMALGILPGLKITLLQKFPAYIVQVGNSQFALDEGLAACIFVKPLTED</sequence>
<dbReference type="InterPro" id="IPR038157">
    <property type="entry name" value="FeoA_core_dom"/>
</dbReference>
<dbReference type="EMBL" id="MWAK01000093">
    <property type="protein sequence ID" value="OPZ92489.1"/>
    <property type="molecule type" value="Genomic_DNA"/>
</dbReference>
<accession>A0A1V5MH02</accession>
<organism evidence="3">
    <name type="scientific">candidate division TA06 bacterium ADurb.Bin417</name>
    <dbReference type="NCBI Taxonomy" id="1852828"/>
    <lineage>
        <taxon>Bacteria</taxon>
        <taxon>Bacteria division TA06</taxon>
    </lineage>
</organism>
<name>A0A1V5MH02_UNCT6</name>
<dbReference type="InterPro" id="IPR008988">
    <property type="entry name" value="Transcriptional_repressor_C"/>
</dbReference>